<dbReference type="EMBL" id="CAJVQC010030506">
    <property type="protein sequence ID" value="CAG8745766.1"/>
    <property type="molecule type" value="Genomic_DNA"/>
</dbReference>
<protein>
    <submittedName>
        <fullName evidence="1">28971_t:CDS:1</fullName>
    </submittedName>
</protein>
<gene>
    <name evidence="1" type="ORF">RPERSI_LOCUS13636</name>
</gene>
<feature type="non-terminal residue" evidence="1">
    <location>
        <position position="1"/>
    </location>
</feature>
<evidence type="ECO:0000313" key="1">
    <source>
        <dbReference type="EMBL" id="CAG8745766.1"/>
    </source>
</evidence>
<evidence type="ECO:0000313" key="2">
    <source>
        <dbReference type="Proteomes" id="UP000789920"/>
    </source>
</evidence>
<sequence>KTKIGHTAVSKVSKKKIAIKKCKKIAEIIRICSQEEAIKLINSELLEDNSASSFIFINVGPPKPRKRRQAYNDSGRQEAARSALPNFNDSGRQEAARSALPNFNNSRRRKAARSASSNFNNSEEQEAVRNASPNFSDSEEQEEFRSLSPDLFVEWPFCLQSSSEYFPSEYMGTLKTDSCDQ</sequence>
<accession>A0ACA9QCE2</accession>
<organism evidence="1 2">
    <name type="scientific">Racocetra persica</name>
    <dbReference type="NCBI Taxonomy" id="160502"/>
    <lineage>
        <taxon>Eukaryota</taxon>
        <taxon>Fungi</taxon>
        <taxon>Fungi incertae sedis</taxon>
        <taxon>Mucoromycota</taxon>
        <taxon>Glomeromycotina</taxon>
        <taxon>Glomeromycetes</taxon>
        <taxon>Diversisporales</taxon>
        <taxon>Gigasporaceae</taxon>
        <taxon>Racocetra</taxon>
    </lineage>
</organism>
<reference evidence="1" key="1">
    <citation type="submission" date="2021-06" db="EMBL/GenBank/DDBJ databases">
        <authorList>
            <person name="Kallberg Y."/>
            <person name="Tangrot J."/>
            <person name="Rosling A."/>
        </authorList>
    </citation>
    <scope>NUCLEOTIDE SEQUENCE</scope>
    <source>
        <strain evidence="1">MA461A</strain>
    </source>
</reference>
<dbReference type="Proteomes" id="UP000789920">
    <property type="component" value="Unassembled WGS sequence"/>
</dbReference>
<comment type="caution">
    <text evidence="1">The sequence shown here is derived from an EMBL/GenBank/DDBJ whole genome shotgun (WGS) entry which is preliminary data.</text>
</comment>
<proteinExistence type="predicted"/>
<name>A0ACA9QCE2_9GLOM</name>
<keyword evidence="2" id="KW-1185">Reference proteome</keyword>